<protein>
    <submittedName>
        <fullName evidence="1">Uncharacterized protein</fullName>
    </submittedName>
</protein>
<dbReference type="EMBL" id="PKMF04000061">
    <property type="protein sequence ID" value="KAK7853813.1"/>
    <property type="molecule type" value="Genomic_DNA"/>
</dbReference>
<accession>A0AAW0LTN5</accession>
<evidence type="ECO:0000313" key="2">
    <source>
        <dbReference type="Proteomes" id="UP000237347"/>
    </source>
</evidence>
<reference evidence="1 2" key="1">
    <citation type="journal article" date="2018" name="Sci. Data">
        <title>The draft genome sequence of cork oak.</title>
        <authorList>
            <person name="Ramos A.M."/>
            <person name="Usie A."/>
            <person name="Barbosa P."/>
            <person name="Barros P.M."/>
            <person name="Capote T."/>
            <person name="Chaves I."/>
            <person name="Simoes F."/>
            <person name="Abreu I."/>
            <person name="Carrasquinho I."/>
            <person name="Faro C."/>
            <person name="Guimaraes J.B."/>
            <person name="Mendonca D."/>
            <person name="Nobrega F."/>
            <person name="Rodrigues L."/>
            <person name="Saibo N.J.M."/>
            <person name="Varela M.C."/>
            <person name="Egas C."/>
            <person name="Matos J."/>
            <person name="Miguel C.M."/>
            <person name="Oliveira M.M."/>
            <person name="Ricardo C.P."/>
            <person name="Goncalves S."/>
        </authorList>
    </citation>
    <scope>NUCLEOTIDE SEQUENCE [LARGE SCALE GENOMIC DNA]</scope>
    <source>
        <strain evidence="2">cv. HL8</strain>
    </source>
</reference>
<keyword evidence="2" id="KW-1185">Reference proteome</keyword>
<gene>
    <name evidence="1" type="ORF">CFP56_034498</name>
</gene>
<dbReference type="Proteomes" id="UP000237347">
    <property type="component" value="Unassembled WGS sequence"/>
</dbReference>
<sequence>MYVRPRMHSSRRK</sequence>
<proteinExistence type="predicted"/>
<evidence type="ECO:0000313" key="1">
    <source>
        <dbReference type="EMBL" id="KAK7853813.1"/>
    </source>
</evidence>
<comment type="caution">
    <text evidence="1">The sequence shown here is derived from an EMBL/GenBank/DDBJ whole genome shotgun (WGS) entry which is preliminary data.</text>
</comment>
<organism evidence="1 2">
    <name type="scientific">Quercus suber</name>
    <name type="common">Cork oak</name>
    <dbReference type="NCBI Taxonomy" id="58331"/>
    <lineage>
        <taxon>Eukaryota</taxon>
        <taxon>Viridiplantae</taxon>
        <taxon>Streptophyta</taxon>
        <taxon>Embryophyta</taxon>
        <taxon>Tracheophyta</taxon>
        <taxon>Spermatophyta</taxon>
        <taxon>Magnoliopsida</taxon>
        <taxon>eudicotyledons</taxon>
        <taxon>Gunneridae</taxon>
        <taxon>Pentapetalae</taxon>
        <taxon>rosids</taxon>
        <taxon>fabids</taxon>
        <taxon>Fagales</taxon>
        <taxon>Fagaceae</taxon>
        <taxon>Quercus</taxon>
    </lineage>
</organism>
<name>A0AAW0LTN5_QUESU</name>